<dbReference type="PANTHER" id="PTHR34216:SF3">
    <property type="entry name" value="POLY-BETA-1,6-N-ACETYL-D-GLUCOSAMINE N-DEACETYLASE"/>
    <property type="match status" value="1"/>
</dbReference>
<evidence type="ECO:0000313" key="4">
    <source>
        <dbReference type="EMBL" id="ACE84781.1"/>
    </source>
</evidence>
<reference evidence="4 5" key="1">
    <citation type="journal article" date="2008" name="J. Bacteriol.">
        <title>Insights into plant cell wall degradation from the genome sequence of the soil bacterium Cellvibrio japonicus.</title>
        <authorList>
            <person name="Deboy R.T."/>
            <person name="Mongodin E.F."/>
            <person name="Fouts D.E."/>
            <person name="Tailford L.E."/>
            <person name="Khouri H."/>
            <person name="Emerson J.B."/>
            <person name="Mohamoud Y."/>
            <person name="Watkins K."/>
            <person name="Henrissat B."/>
            <person name="Gilbert H.J."/>
            <person name="Nelson K.E."/>
        </authorList>
    </citation>
    <scope>NUCLEOTIDE SEQUENCE [LARGE SCALE GENOMIC DNA]</scope>
    <source>
        <strain evidence="4 5">Ueda107</strain>
    </source>
</reference>
<dbReference type="EMBL" id="CP000934">
    <property type="protein sequence ID" value="ACE84781.1"/>
    <property type="molecule type" value="Genomic_DNA"/>
</dbReference>
<dbReference type="STRING" id="498211.CJA_3127"/>
<proteinExistence type="predicted"/>
<dbReference type="eggNOG" id="COG0726">
    <property type="taxonomic scope" value="Bacteria"/>
</dbReference>
<accession>B3PDS4</accession>
<evidence type="ECO:0000256" key="1">
    <source>
        <dbReference type="ARBA" id="ARBA00004613"/>
    </source>
</evidence>
<dbReference type="Pfam" id="PF01522">
    <property type="entry name" value="Polysacc_deac_1"/>
    <property type="match status" value="1"/>
</dbReference>
<protein>
    <submittedName>
        <fullName evidence="4">Polysaccharide deacetylase, putative, pda4D</fullName>
        <ecNumber evidence="4">4.2.2.-</ecNumber>
    </submittedName>
</protein>
<dbReference type="InterPro" id="IPR051398">
    <property type="entry name" value="Polysacch_Deacetylase"/>
</dbReference>
<dbReference type="InterPro" id="IPR002509">
    <property type="entry name" value="NODB_dom"/>
</dbReference>
<gene>
    <name evidence="4" type="primary">pda4D</name>
    <name evidence="4" type="ordered locus">CJA_3127</name>
</gene>
<dbReference type="AlphaFoldDB" id="B3PDS4"/>
<evidence type="ECO:0000313" key="5">
    <source>
        <dbReference type="Proteomes" id="UP000001036"/>
    </source>
</evidence>
<dbReference type="HOGENOM" id="CLU_030024_0_1_6"/>
<dbReference type="KEGG" id="cja:CJA_3127"/>
<dbReference type="SUPFAM" id="SSF88713">
    <property type="entry name" value="Glycoside hydrolase/deacetylase"/>
    <property type="match status" value="1"/>
</dbReference>
<dbReference type="GO" id="GO:0016829">
    <property type="term" value="F:lyase activity"/>
    <property type="evidence" value="ECO:0007669"/>
    <property type="project" value="UniProtKB-KW"/>
</dbReference>
<dbReference type="CDD" id="cd10973">
    <property type="entry name" value="CE4_DAC_u4_5s"/>
    <property type="match status" value="1"/>
</dbReference>
<organism evidence="4 5">
    <name type="scientific">Cellvibrio japonicus (strain Ueda107)</name>
    <name type="common">Pseudomonas fluorescens subsp. cellulosa</name>
    <dbReference type="NCBI Taxonomy" id="498211"/>
    <lineage>
        <taxon>Bacteria</taxon>
        <taxon>Pseudomonadati</taxon>
        <taxon>Pseudomonadota</taxon>
        <taxon>Gammaproteobacteria</taxon>
        <taxon>Cellvibrionales</taxon>
        <taxon>Cellvibrionaceae</taxon>
        <taxon>Cellvibrio</taxon>
    </lineage>
</organism>
<dbReference type="GO" id="GO:0005975">
    <property type="term" value="P:carbohydrate metabolic process"/>
    <property type="evidence" value="ECO:0007669"/>
    <property type="project" value="InterPro"/>
</dbReference>
<keyword evidence="5" id="KW-1185">Reference proteome</keyword>
<dbReference type="PANTHER" id="PTHR34216">
    <property type="match status" value="1"/>
</dbReference>
<dbReference type="EC" id="4.2.2.-" evidence="4"/>
<dbReference type="InterPro" id="IPR011330">
    <property type="entry name" value="Glyco_hydro/deAcase_b/a-brl"/>
</dbReference>
<feature type="domain" description="NodB homology" evidence="3">
    <location>
        <begin position="92"/>
        <end position="369"/>
    </location>
</feature>
<dbReference type="GO" id="GO:0005576">
    <property type="term" value="C:extracellular region"/>
    <property type="evidence" value="ECO:0007669"/>
    <property type="project" value="UniProtKB-SubCell"/>
</dbReference>
<keyword evidence="2" id="KW-0732">Signal</keyword>
<dbReference type="PROSITE" id="PS51677">
    <property type="entry name" value="NODB"/>
    <property type="match status" value="1"/>
</dbReference>
<name>B3PDS4_CELJU</name>
<comment type="subcellular location">
    <subcellularLocation>
        <location evidence="1">Secreted</location>
    </subcellularLocation>
</comment>
<dbReference type="Gene3D" id="3.20.20.370">
    <property type="entry name" value="Glycoside hydrolase/deacetylase"/>
    <property type="match status" value="1"/>
</dbReference>
<dbReference type="GO" id="GO:0016810">
    <property type="term" value="F:hydrolase activity, acting on carbon-nitrogen (but not peptide) bonds"/>
    <property type="evidence" value="ECO:0007669"/>
    <property type="project" value="InterPro"/>
</dbReference>
<evidence type="ECO:0000256" key="2">
    <source>
        <dbReference type="ARBA" id="ARBA00022729"/>
    </source>
</evidence>
<keyword evidence="4" id="KW-0456">Lyase</keyword>
<evidence type="ECO:0000259" key="3">
    <source>
        <dbReference type="PROSITE" id="PS51677"/>
    </source>
</evidence>
<dbReference type="Proteomes" id="UP000001036">
    <property type="component" value="Chromosome"/>
</dbReference>
<sequence length="369" mass="41051">MRWLSNISCMTRGLVTPGKYALVSLLAVLAVPAPAAVVVLYHHVSDKTPASTSISPARFEAQMDYLAEAGFTVVPLMTLVETLRKGGTLPDKTLAITFDDSYASVYESAYPLLKKRGWPFTFFVNTEAVGSSRLFVSWDQLREMATQGVTIANHTNAHHHLPRKQPGESAREFRQRIEQEISRAQQKIAQEIGEAPMILAYPFGEYDREVQAIAKKLGYVAFGQQSGVLSEHGDLQAVPRFPFGGSFTELDDFKLKVNSLPMPIASTAFYANKQQRLDDLVVKAGDQPWLVLTLEEPRLLKAVNCFATGQGAIPVEIIRDQLWTRAKAPLNAGRARYNCTAPAGGKGRFYWYTQQWLVTDKNGNWSHND</sequence>